<dbReference type="PROSITE" id="PS50931">
    <property type="entry name" value="HTH_LYSR"/>
    <property type="match status" value="1"/>
</dbReference>
<dbReference type="CDD" id="cd05466">
    <property type="entry name" value="PBP2_LTTR_substrate"/>
    <property type="match status" value="1"/>
</dbReference>
<protein>
    <submittedName>
        <fullName evidence="6">LysR family transcriptional regulator</fullName>
    </submittedName>
</protein>
<dbReference type="InterPro" id="IPR005119">
    <property type="entry name" value="LysR_subst-bd"/>
</dbReference>
<dbReference type="PANTHER" id="PTHR30126:SF64">
    <property type="entry name" value="HTH-TYPE TRANSCRIPTIONAL REGULATOR CITR"/>
    <property type="match status" value="1"/>
</dbReference>
<dbReference type="PRINTS" id="PR00039">
    <property type="entry name" value="HTHLYSR"/>
</dbReference>
<dbReference type="GO" id="GO:0003700">
    <property type="term" value="F:DNA-binding transcription factor activity"/>
    <property type="evidence" value="ECO:0007669"/>
    <property type="project" value="InterPro"/>
</dbReference>
<evidence type="ECO:0000256" key="2">
    <source>
        <dbReference type="ARBA" id="ARBA00023015"/>
    </source>
</evidence>
<feature type="domain" description="HTH lysR-type" evidence="5">
    <location>
        <begin position="2"/>
        <end position="59"/>
    </location>
</feature>
<dbReference type="Pfam" id="PF00126">
    <property type="entry name" value="HTH_1"/>
    <property type="match status" value="1"/>
</dbReference>
<evidence type="ECO:0000256" key="3">
    <source>
        <dbReference type="ARBA" id="ARBA00023125"/>
    </source>
</evidence>
<keyword evidence="7" id="KW-1185">Reference proteome</keyword>
<dbReference type="GO" id="GO:0000976">
    <property type="term" value="F:transcription cis-regulatory region binding"/>
    <property type="evidence" value="ECO:0007669"/>
    <property type="project" value="TreeGrafter"/>
</dbReference>
<sequence>MVNFELYKVFYLTAKSGSLSKAAKELYITQPSVSHSIKLLEESLGLPLFARTSKGVDLTKEGAVLYSYIEQAYNFISLAEEKLSELRNFSSGEIKIGGSDSLCKHYLLPFLESFHVQYPHIQINLVHGTTPEIVRNLKEGKIDIGIVRTPIHDDHLQVREGITIQDCFVTGPKYRELTEGKVTLTELLAYPIILFSSNSSSRKFVTRLFSDNGLLLEPEIELGSVDLLIEFAKIGFGVSFVTKEFVAKELAEGSLYEVKLEAAIPSTKIGIITLKNMPLSTAAAAFVAELENPGQVGSR</sequence>
<dbReference type="STRING" id="1850517.A8708_09615"/>
<dbReference type="InterPro" id="IPR036388">
    <property type="entry name" value="WH-like_DNA-bd_sf"/>
</dbReference>
<dbReference type="Gene3D" id="3.40.190.290">
    <property type="match status" value="1"/>
</dbReference>
<evidence type="ECO:0000256" key="1">
    <source>
        <dbReference type="ARBA" id="ARBA00009437"/>
    </source>
</evidence>
<dbReference type="EMBL" id="LYPB01000052">
    <property type="protein sequence ID" value="OAS20231.1"/>
    <property type="molecule type" value="Genomic_DNA"/>
</dbReference>
<gene>
    <name evidence="6" type="ORF">A8708_09615</name>
</gene>
<evidence type="ECO:0000313" key="6">
    <source>
        <dbReference type="EMBL" id="OAS20231.1"/>
    </source>
</evidence>
<proteinExistence type="inferred from homology"/>
<keyword evidence="2" id="KW-0805">Transcription regulation</keyword>
<keyword evidence="4" id="KW-0804">Transcription</keyword>
<dbReference type="PANTHER" id="PTHR30126">
    <property type="entry name" value="HTH-TYPE TRANSCRIPTIONAL REGULATOR"/>
    <property type="match status" value="1"/>
</dbReference>
<dbReference type="FunFam" id="1.10.10.10:FF:000001">
    <property type="entry name" value="LysR family transcriptional regulator"/>
    <property type="match status" value="1"/>
</dbReference>
<dbReference type="Gene3D" id="1.10.10.10">
    <property type="entry name" value="Winged helix-like DNA-binding domain superfamily/Winged helix DNA-binding domain"/>
    <property type="match status" value="1"/>
</dbReference>
<evidence type="ECO:0000313" key="7">
    <source>
        <dbReference type="Proteomes" id="UP000078454"/>
    </source>
</evidence>
<dbReference type="SUPFAM" id="SSF53850">
    <property type="entry name" value="Periplasmic binding protein-like II"/>
    <property type="match status" value="1"/>
</dbReference>
<name>A0A198AGR8_9BACL</name>
<comment type="caution">
    <text evidence="6">The sequence shown here is derived from an EMBL/GenBank/DDBJ whole genome shotgun (WGS) entry which is preliminary data.</text>
</comment>
<dbReference type="Proteomes" id="UP000078454">
    <property type="component" value="Unassembled WGS sequence"/>
</dbReference>
<dbReference type="OrthoDB" id="9778774at2"/>
<dbReference type="AlphaFoldDB" id="A0A198AGR8"/>
<organism evidence="6 7">
    <name type="scientific">Paenibacillus oryzisoli</name>
    <dbReference type="NCBI Taxonomy" id="1850517"/>
    <lineage>
        <taxon>Bacteria</taxon>
        <taxon>Bacillati</taxon>
        <taxon>Bacillota</taxon>
        <taxon>Bacilli</taxon>
        <taxon>Bacillales</taxon>
        <taxon>Paenibacillaceae</taxon>
        <taxon>Paenibacillus</taxon>
    </lineage>
</organism>
<keyword evidence="3" id="KW-0238">DNA-binding</keyword>
<dbReference type="InterPro" id="IPR000847">
    <property type="entry name" value="LysR_HTH_N"/>
</dbReference>
<dbReference type="Pfam" id="PF03466">
    <property type="entry name" value="LysR_substrate"/>
    <property type="match status" value="1"/>
</dbReference>
<dbReference type="SUPFAM" id="SSF46785">
    <property type="entry name" value="Winged helix' DNA-binding domain"/>
    <property type="match status" value="1"/>
</dbReference>
<evidence type="ECO:0000259" key="5">
    <source>
        <dbReference type="PROSITE" id="PS50931"/>
    </source>
</evidence>
<dbReference type="RefSeq" id="WP_068663423.1">
    <property type="nucleotide sequence ID" value="NZ_LYPB01000052.1"/>
</dbReference>
<accession>A0A198AGR8</accession>
<dbReference type="InterPro" id="IPR036390">
    <property type="entry name" value="WH_DNA-bd_sf"/>
</dbReference>
<evidence type="ECO:0000256" key="4">
    <source>
        <dbReference type="ARBA" id="ARBA00023163"/>
    </source>
</evidence>
<comment type="similarity">
    <text evidence="1">Belongs to the LysR transcriptional regulatory family.</text>
</comment>
<reference evidence="6 7" key="1">
    <citation type="submission" date="2016-05" db="EMBL/GenBank/DDBJ databases">
        <title>Paenibacillus sp. 1ZS3-15 nov., isolated from the rhizosphere soil.</title>
        <authorList>
            <person name="Zhang X.X."/>
            <person name="Zhang J."/>
        </authorList>
    </citation>
    <scope>NUCLEOTIDE SEQUENCE [LARGE SCALE GENOMIC DNA]</scope>
    <source>
        <strain evidence="6 7">1ZS3-15</strain>
    </source>
</reference>